<gene>
    <name evidence="1" type="ORF">LCGC14_1379660</name>
</gene>
<comment type="caution">
    <text evidence="1">The sequence shown here is derived from an EMBL/GenBank/DDBJ whole genome shotgun (WGS) entry which is preliminary data.</text>
</comment>
<sequence length="31" mass="3468">MGLLIGDHLTPSTEEVPFWNGSEWALSNIPR</sequence>
<proteinExistence type="predicted"/>
<dbReference type="AlphaFoldDB" id="A0A0F9MIE9"/>
<accession>A0A0F9MIE9</accession>
<name>A0A0F9MIE9_9ZZZZ</name>
<organism evidence="1">
    <name type="scientific">marine sediment metagenome</name>
    <dbReference type="NCBI Taxonomy" id="412755"/>
    <lineage>
        <taxon>unclassified sequences</taxon>
        <taxon>metagenomes</taxon>
        <taxon>ecological metagenomes</taxon>
    </lineage>
</organism>
<protein>
    <submittedName>
        <fullName evidence="1">Uncharacterized protein</fullName>
    </submittedName>
</protein>
<dbReference type="EMBL" id="LAZR01008801">
    <property type="protein sequence ID" value="KKM76490.1"/>
    <property type="molecule type" value="Genomic_DNA"/>
</dbReference>
<evidence type="ECO:0000313" key="1">
    <source>
        <dbReference type="EMBL" id="KKM76490.1"/>
    </source>
</evidence>
<reference evidence="1" key="1">
    <citation type="journal article" date="2015" name="Nature">
        <title>Complex archaea that bridge the gap between prokaryotes and eukaryotes.</title>
        <authorList>
            <person name="Spang A."/>
            <person name="Saw J.H."/>
            <person name="Jorgensen S.L."/>
            <person name="Zaremba-Niedzwiedzka K."/>
            <person name="Martijn J."/>
            <person name="Lind A.E."/>
            <person name="van Eijk R."/>
            <person name="Schleper C."/>
            <person name="Guy L."/>
            <person name="Ettema T.J."/>
        </authorList>
    </citation>
    <scope>NUCLEOTIDE SEQUENCE</scope>
</reference>